<evidence type="ECO:0000313" key="1">
    <source>
        <dbReference type="EMBL" id="KAJ1170178.1"/>
    </source>
</evidence>
<reference evidence="1" key="1">
    <citation type="journal article" date="2022" name="bioRxiv">
        <title>Sequencing and chromosome-scale assembly of the giantPleurodeles waltlgenome.</title>
        <authorList>
            <person name="Brown T."/>
            <person name="Elewa A."/>
            <person name="Iarovenko S."/>
            <person name="Subramanian E."/>
            <person name="Araus A.J."/>
            <person name="Petzold A."/>
            <person name="Susuki M."/>
            <person name="Suzuki K.-i.T."/>
            <person name="Hayashi T."/>
            <person name="Toyoda A."/>
            <person name="Oliveira C."/>
            <person name="Osipova E."/>
            <person name="Leigh N.D."/>
            <person name="Simon A."/>
            <person name="Yun M.H."/>
        </authorList>
    </citation>
    <scope>NUCLEOTIDE SEQUENCE</scope>
    <source>
        <strain evidence="1">20211129_DDA</strain>
        <tissue evidence="1">Liver</tissue>
    </source>
</reference>
<dbReference type="EMBL" id="JANPWB010000007">
    <property type="protein sequence ID" value="KAJ1170178.1"/>
    <property type="molecule type" value="Genomic_DNA"/>
</dbReference>
<proteinExistence type="predicted"/>
<protein>
    <submittedName>
        <fullName evidence="1">Uncharacterized protein</fullName>
    </submittedName>
</protein>
<dbReference type="AlphaFoldDB" id="A0AAV7T149"/>
<gene>
    <name evidence="1" type="ORF">NDU88_002059</name>
</gene>
<dbReference type="Proteomes" id="UP001066276">
    <property type="component" value="Chromosome 4_1"/>
</dbReference>
<name>A0AAV7T149_PLEWA</name>
<sequence>MKRRHTHMLRSCLVAGEVALQPPSSPNCSSEIIECDTEPKRRNDRTLAARIQQKAQICGMDWVGGMEDRFSLYVVDMLLYLERQQLSIPQIFQMLTI</sequence>
<comment type="caution">
    <text evidence="1">The sequence shown here is derived from an EMBL/GenBank/DDBJ whole genome shotgun (WGS) entry which is preliminary data.</text>
</comment>
<accession>A0AAV7T149</accession>
<organism evidence="1 2">
    <name type="scientific">Pleurodeles waltl</name>
    <name type="common">Iberian ribbed newt</name>
    <dbReference type="NCBI Taxonomy" id="8319"/>
    <lineage>
        <taxon>Eukaryota</taxon>
        <taxon>Metazoa</taxon>
        <taxon>Chordata</taxon>
        <taxon>Craniata</taxon>
        <taxon>Vertebrata</taxon>
        <taxon>Euteleostomi</taxon>
        <taxon>Amphibia</taxon>
        <taxon>Batrachia</taxon>
        <taxon>Caudata</taxon>
        <taxon>Salamandroidea</taxon>
        <taxon>Salamandridae</taxon>
        <taxon>Pleurodelinae</taxon>
        <taxon>Pleurodeles</taxon>
    </lineage>
</organism>
<evidence type="ECO:0000313" key="2">
    <source>
        <dbReference type="Proteomes" id="UP001066276"/>
    </source>
</evidence>
<keyword evidence="2" id="KW-1185">Reference proteome</keyword>